<name>A0A9P4SDG7_9PEZI</name>
<dbReference type="PROSITE" id="PS00687">
    <property type="entry name" value="ALDEHYDE_DEHYDR_GLU"/>
    <property type="match status" value="1"/>
</dbReference>
<dbReference type="EC" id="1.2.1.3" evidence="3"/>
<dbReference type="InterPro" id="IPR016163">
    <property type="entry name" value="Ald_DH_C"/>
</dbReference>
<evidence type="ECO:0000256" key="4">
    <source>
        <dbReference type="ARBA" id="ARBA00049194"/>
    </source>
</evidence>
<dbReference type="SUPFAM" id="SSF53720">
    <property type="entry name" value="ALDH-like"/>
    <property type="match status" value="1"/>
</dbReference>
<dbReference type="FunFam" id="3.40.605.10:FF:000007">
    <property type="entry name" value="NAD/NADP-dependent betaine aldehyde dehydrogenase"/>
    <property type="match status" value="1"/>
</dbReference>
<dbReference type="PANTHER" id="PTHR11699">
    <property type="entry name" value="ALDEHYDE DEHYDROGENASE-RELATED"/>
    <property type="match status" value="1"/>
</dbReference>
<feature type="active site" evidence="5">
    <location>
        <position position="260"/>
    </location>
</feature>
<dbReference type="Gene3D" id="3.40.605.10">
    <property type="entry name" value="Aldehyde Dehydrogenase, Chain A, domain 1"/>
    <property type="match status" value="1"/>
</dbReference>
<evidence type="ECO:0000259" key="7">
    <source>
        <dbReference type="Pfam" id="PF00171"/>
    </source>
</evidence>
<dbReference type="CDD" id="cd07106">
    <property type="entry name" value="ALDH_AldA-AAD23400"/>
    <property type="match status" value="1"/>
</dbReference>
<comment type="catalytic activity">
    <reaction evidence="4">
        <text>an aldehyde + NAD(+) + H2O = a carboxylate + NADH + 2 H(+)</text>
        <dbReference type="Rhea" id="RHEA:16185"/>
        <dbReference type="ChEBI" id="CHEBI:15377"/>
        <dbReference type="ChEBI" id="CHEBI:15378"/>
        <dbReference type="ChEBI" id="CHEBI:17478"/>
        <dbReference type="ChEBI" id="CHEBI:29067"/>
        <dbReference type="ChEBI" id="CHEBI:57540"/>
        <dbReference type="ChEBI" id="CHEBI:57945"/>
        <dbReference type="EC" id="1.2.1.3"/>
    </reaction>
</comment>
<protein>
    <recommendedName>
        <fullName evidence="3">aldehyde dehydrogenase (NAD(+))</fullName>
        <ecNumber evidence="3">1.2.1.3</ecNumber>
    </recommendedName>
</protein>
<dbReference type="InterPro" id="IPR015590">
    <property type="entry name" value="Aldehyde_DH_dom"/>
</dbReference>
<dbReference type="InterPro" id="IPR044086">
    <property type="entry name" value="LUC3-like"/>
</dbReference>
<reference evidence="8" key="1">
    <citation type="journal article" date="2020" name="Stud. Mycol.">
        <title>101 Dothideomycetes genomes: a test case for predicting lifestyles and emergence of pathogens.</title>
        <authorList>
            <person name="Haridas S."/>
            <person name="Albert R."/>
            <person name="Binder M."/>
            <person name="Bloem J."/>
            <person name="Labutti K."/>
            <person name="Salamov A."/>
            <person name="Andreopoulos B."/>
            <person name="Baker S."/>
            <person name="Barry K."/>
            <person name="Bills G."/>
            <person name="Bluhm B."/>
            <person name="Cannon C."/>
            <person name="Castanera R."/>
            <person name="Culley D."/>
            <person name="Daum C."/>
            <person name="Ezra D."/>
            <person name="Gonzalez J."/>
            <person name="Henrissat B."/>
            <person name="Kuo A."/>
            <person name="Liang C."/>
            <person name="Lipzen A."/>
            <person name="Lutzoni F."/>
            <person name="Magnuson J."/>
            <person name="Mondo S."/>
            <person name="Nolan M."/>
            <person name="Ohm R."/>
            <person name="Pangilinan J."/>
            <person name="Park H.-J."/>
            <person name="Ramirez L."/>
            <person name="Alfaro M."/>
            <person name="Sun H."/>
            <person name="Tritt A."/>
            <person name="Yoshinaga Y."/>
            <person name="Zwiers L.-H."/>
            <person name="Turgeon B."/>
            <person name="Goodwin S."/>
            <person name="Spatafora J."/>
            <person name="Crous P."/>
            <person name="Grigoriev I."/>
        </authorList>
    </citation>
    <scope>NUCLEOTIDE SEQUENCE</scope>
    <source>
        <strain evidence="8">CBS 101060</strain>
    </source>
</reference>
<evidence type="ECO:0000256" key="1">
    <source>
        <dbReference type="ARBA" id="ARBA00009986"/>
    </source>
</evidence>
<evidence type="ECO:0000256" key="2">
    <source>
        <dbReference type="ARBA" id="ARBA00023002"/>
    </source>
</evidence>
<evidence type="ECO:0000313" key="9">
    <source>
        <dbReference type="Proteomes" id="UP000799429"/>
    </source>
</evidence>
<dbReference type="Gene3D" id="3.40.309.10">
    <property type="entry name" value="Aldehyde Dehydrogenase, Chain A, domain 2"/>
    <property type="match status" value="1"/>
</dbReference>
<dbReference type="Pfam" id="PF00171">
    <property type="entry name" value="Aldedh"/>
    <property type="match status" value="1"/>
</dbReference>
<proteinExistence type="inferred from homology"/>
<evidence type="ECO:0000256" key="6">
    <source>
        <dbReference type="RuleBase" id="RU003345"/>
    </source>
</evidence>
<dbReference type="AlphaFoldDB" id="A0A9P4SDG7"/>
<keyword evidence="2 6" id="KW-0560">Oxidoreductase</keyword>
<comment type="similarity">
    <text evidence="1 6">Belongs to the aldehyde dehydrogenase family.</text>
</comment>
<dbReference type="PROSITE" id="PS00070">
    <property type="entry name" value="ALDEHYDE_DEHYDR_CYS"/>
    <property type="match status" value="1"/>
</dbReference>
<dbReference type="InterPro" id="IPR016162">
    <property type="entry name" value="Ald_DH_N"/>
</dbReference>
<accession>A0A9P4SDG7</accession>
<keyword evidence="9" id="KW-1185">Reference proteome</keyword>
<dbReference type="InterPro" id="IPR016160">
    <property type="entry name" value="Ald_DH_CS_CYS"/>
</dbReference>
<evidence type="ECO:0000313" key="8">
    <source>
        <dbReference type="EMBL" id="KAF2840721.1"/>
    </source>
</evidence>
<comment type="caution">
    <text evidence="8">The sequence shown here is derived from an EMBL/GenBank/DDBJ whole genome shotgun (WGS) entry which is preliminary data.</text>
</comment>
<feature type="domain" description="Aldehyde dehydrogenase" evidence="7">
    <location>
        <begin position="39"/>
        <end position="486"/>
    </location>
</feature>
<dbReference type="OrthoDB" id="310895at2759"/>
<dbReference type="Proteomes" id="UP000799429">
    <property type="component" value="Unassembled WGS sequence"/>
</dbReference>
<evidence type="ECO:0000256" key="5">
    <source>
        <dbReference type="PROSITE-ProRule" id="PRU10007"/>
    </source>
</evidence>
<organism evidence="8 9">
    <name type="scientific">Patellaria atrata CBS 101060</name>
    <dbReference type="NCBI Taxonomy" id="1346257"/>
    <lineage>
        <taxon>Eukaryota</taxon>
        <taxon>Fungi</taxon>
        <taxon>Dikarya</taxon>
        <taxon>Ascomycota</taxon>
        <taxon>Pezizomycotina</taxon>
        <taxon>Dothideomycetes</taxon>
        <taxon>Dothideomycetes incertae sedis</taxon>
        <taxon>Patellariales</taxon>
        <taxon>Patellariaceae</taxon>
        <taxon>Patellaria</taxon>
    </lineage>
</organism>
<dbReference type="InterPro" id="IPR016161">
    <property type="entry name" value="Ald_DH/histidinol_DH"/>
</dbReference>
<gene>
    <name evidence="8" type="ORF">M501DRAFT_930056</name>
</gene>
<sequence>MAPVAFNDSGSVNGPADLDFTKFYNVINGKLTSTKVTRHGVNPATLKDLPEVPVSTREDVDAAMKAAEAAFKPWATTSYDERRKLVLAFGDEFERQIGSFVKFLTKEQGKPTHLARLECGAVQKWIKALSALDFEEELISETEERQTIIRYTPLGVVVGIVPWNFPVQLAVGKIAPSLLTGNPIIIKPSPFTPYCGLKLGELAQKFFPPGVVQVLSGDDNLGPWLTAHPTPAKVSFTGSSATGKKVMESASKTLKRVTLELGGNDPAIICPDIDIAATAPKIASLAFLNSGQTCAAIKRIYVHSSIYAAFLAAMVAFTRTLRVGPGTEDGVALGPIQNAAQYEKVRSFFTDLENDGSKIAVGGDGDGEGEEGKGYFVRPTIVDNPPSDARVVVEEAFGPLLPLLPWTHERSVIARANSSKMGLGASVWSRDVERANRIARQLDAGSVWVNAHLALDPRAPFGGHKESGIGVEWGVQGLRGFCNCQTLYLGRV</sequence>
<dbReference type="InterPro" id="IPR029510">
    <property type="entry name" value="Ald_DH_CS_GLU"/>
</dbReference>
<evidence type="ECO:0000256" key="3">
    <source>
        <dbReference type="ARBA" id="ARBA00024226"/>
    </source>
</evidence>
<dbReference type="FunFam" id="3.40.309.10:FF:000009">
    <property type="entry name" value="Aldehyde dehydrogenase A"/>
    <property type="match status" value="1"/>
</dbReference>
<dbReference type="GO" id="GO:0004029">
    <property type="term" value="F:aldehyde dehydrogenase (NAD+) activity"/>
    <property type="evidence" value="ECO:0007669"/>
    <property type="project" value="UniProtKB-EC"/>
</dbReference>
<dbReference type="EMBL" id="MU006092">
    <property type="protein sequence ID" value="KAF2840721.1"/>
    <property type="molecule type" value="Genomic_DNA"/>
</dbReference>